<sequence length="52" mass="6001">MNRSNLCSFILPIISTEPFFFFLIALIKLLSIKFSILFSSLKQKGFRSKTLT</sequence>
<accession>A0A2P2P3H0</accession>
<dbReference type="AlphaFoldDB" id="A0A2P2P3H0"/>
<keyword evidence="1" id="KW-0472">Membrane</keyword>
<evidence type="ECO:0000256" key="1">
    <source>
        <dbReference type="SAM" id="Phobius"/>
    </source>
</evidence>
<name>A0A2P2P3H0_RHIMU</name>
<dbReference type="EMBL" id="GGEC01068709">
    <property type="protein sequence ID" value="MBX49193.1"/>
    <property type="molecule type" value="Transcribed_RNA"/>
</dbReference>
<feature type="transmembrane region" description="Helical" evidence="1">
    <location>
        <begin position="20"/>
        <end position="41"/>
    </location>
</feature>
<evidence type="ECO:0000313" key="2">
    <source>
        <dbReference type="EMBL" id="MBX49193.1"/>
    </source>
</evidence>
<keyword evidence="1" id="KW-0812">Transmembrane</keyword>
<proteinExistence type="predicted"/>
<organism evidence="2">
    <name type="scientific">Rhizophora mucronata</name>
    <name type="common">Asiatic mangrove</name>
    <dbReference type="NCBI Taxonomy" id="61149"/>
    <lineage>
        <taxon>Eukaryota</taxon>
        <taxon>Viridiplantae</taxon>
        <taxon>Streptophyta</taxon>
        <taxon>Embryophyta</taxon>
        <taxon>Tracheophyta</taxon>
        <taxon>Spermatophyta</taxon>
        <taxon>Magnoliopsida</taxon>
        <taxon>eudicotyledons</taxon>
        <taxon>Gunneridae</taxon>
        <taxon>Pentapetalae</taxon>
        <taxon>rosids</taxon>
        <taxon>fabids</taxon>
        <taxon>Malpighiales</taxon>
        <taxon>Rhizophoraceae</taxon>
        <taxon>Rhizophora</taxon>
    </lineage>
</organism>
<reference evidence="2" key="1">
    <citation type="submission" date="2018-02" db="EMBL/GenBank/DDBJ databases">
        <title>Rhizophora mucronata_Transcriptome.</title>
        <authorList>
            <person name="Meera S.P."/>
            <person name="Sreeshan A."/>
            <person name="Augustine A."/>
        </authorList>
    </citation>
    <scope>NUCLEOTIDE SEQUENCE</scope>
    <source>
        <tissue evidence="2">Leaf</tissue>
    </source>
</reference>
<keyword evidence="1" id="KW-1133">Transmembrane helix</keyword>
<protein>
    <submittedName>
        <fullName evidence="2">Uncharacterized protein</fullName>
    </submittedName>
</protein>